<dbReference type="InterPro" id="IPR009075">
    <property type="entry name" value="AcylCo_DH/oxidase_C"/>
</dbReference>
<evidence type="ECO:0000256" key="1">
    <source>
        <dbReference type="ARBA" id="ARBA00001974"/>
    </source>
</evidence>
<gene>
    <name evidence="10" type="ORF">EOI86_14120</name>
</gene>
<dbReference type="EMBL" id="SADE01000002">
    <property type="protein sequence ID" value="RVU36343.1"/>
    <property type="molecule type" value="Genomic_DNA"/>
</dbReference>
<evidence type="ECO:0000256" key="6">
    <source>
        <dbReference type="RuleBase" id="RU362125"/>
    </source>
</evidence>
<keyword evidence="4 6" id="KW-0274">FAD</keyword>
<dbReference type="Proteomes" id="UP000287447">
    <property type="component" value="Unassembled WGS sequence"/>
</dbReference>
<accession>A0A3S2Y2Q6</accession>
<dbReference type="InterPro" id="IPR037069">
    <property type="entry name" value="AcylCoA_DH/ox_N_sf"/>
</dbReference>
<keyword evidence="5 6" id="KW-0560">Oxidoreductase</keyword>
<feature type="domain" description="Acyl-CoA dehydrogenase/oxidase C-terminal" evidence="7">
    <location>
        <begin position="230"/>
        <end position="377"/>
    </location>
</feature>
<reference evidence="11" key="1">
    <citation type="submission" date="2019-01" db="EMBL/GenBank/DDBJ databases">
        <title>Gri0909 isolated from a small marine red alga.</title>
        <authorList>
            <person name="Kim J."/>
            <person name="Jeong S.E."/>
            <person name="Jeon C.O."/>
        </authorList>
    </citation>
    <scope>NUCLEOTIDE SEQUENCE [LARGE SCALE GENOMIC DNA]</scope>
    <source>
        <strain evidence="11">Gri0909</strain>
    </source>
</reference>
<dbReference type="Gene3D" id="1.10.540.10">
    <property type="entry name" value="Acyl-CoA dehydrogenase/oxidase, N-terminal domain"/>
    <property type="match status" value="1"/>
</dbReference>
<feature type="domain" description="Acyl-CoA dehydrogenase/oxidase N-terminal" evidence="9">
    <location>
        <begin position="6"/>
        <end position="119"/>
    </location>
</feature>
<evidence type="ECO:0000259" key="9">
    <source>
        <dbReference type="Pfam" id="PF02771"/>
    </source>
</evidence>
<dbReference type="OrthoDB" id="5510711at2"/>
<organism evidence="10 11">
    <name type="scientific">Hwanghaeella grinnelliae</name>
    <dbReference type="NCBI Taxonomy" id="2500179"/>
    <lineage>
        <taxon>Bacteria</taxon>
        <taxon>Pseudomonadati</taxon>
        <taxon>Pseudomonadota</taxon>
        <taxon>Alphaproteobacteria</taxon>
        <taxon>Rhodospirillales</taxon>
        <taxon>Rhodospirillaceae</taxon>
        <taxon>Hwanghaeella</taxon>
    </lineage>
</organism>
<name>A0A3S2Y2Q6_9PROT</name>
<dbReference type="RefSeq" id="WP_127765819.1">
    <property type="nucleotide sequence ID" value="NZ_SADE01000002.1"/>
</dbReference>
<dbReference type="Pfam" id="PF02771">
    <property type="entry name" value="Acyl-CoA_dh_N"/>
    <property type="match status" value="1"/>
</dbReference>
<dbReference type="InterPro" id="IPR046373">
    <property type="entry name" value="Acyl-CoA_Oxase/DH_mid-dom_sf"/>
</dbReference>
<proteinExistence type="inferred from homology"/>
<dbReference type="InterPro" id="IPR009100">
    <property type="entry name" value="AcylCoA_DH/oxidase_NM_dom_sf"/>
</dbReference>
<dbReference type="GO" id="GO:0033539">
    <property type="term" value="P:fatty acid beta-oxidation using acyl-CoA dehydrogenase"/>
    <property type="evidence" value="ECO:0007669"/>
    <property type="project" value="TreeGrafter"/>
</dbReference>
<comment type="cofactor">
    <cofactor evidence="1 6">
        <name>FAD</name>
        <dbReference type="ChEBI" id="CHEBI:57692"/>
    </cofactor>
</comment>
<keyword evidence="3 6" id="KW-0285">Flavoprotein</keyword>
<protein>
    <submittedName>
        <fullName evidence="10">Acyl-CoA dehydrogenase</fullName>
    </submittedName>
</protein>
<dbReference type="Gene3D" id="1.20.140.10">
    <property type="entry name" value="Butyryl-CoA Dehydrogenase, subunit A, domain 3"/>
    <property type="match status" value="1"/>
</dbReference>
<dbReference type="InterPro" id="IPR006091">
    <property type="entry name" value="Acyl-CoA_Oxase/DH_mid-dom"/>
</dbReference>
<dbReference type="SUPFAM" id="SSF56645">
    <property type="entry name" value="Acyl-CoA dehydrogenase NM domain-like"/>
    <property type="match status" value="1"/>
</dbReference>
<dbReference type="SUPFAM" id="SSF47203">
    <property type="entry name" value="Acyl-CoA dehydrogenase C-terminal domain-like"/>
    <property type="match status" value="1"/>
</dbReference>
<dbReference type="InterPro" id="IPR036250">
    <property type="entry name" value="AcylCo_DH-like_C"/>
</dbReference>
<dbReference type="Pfam" id="PF02770">
    <property type="entry name" value="Acyl-CoA_dh_M"/>
    <property type="match status" value="1"/>
</dbReference>
<feature type="domain" description="Acyl-CoA oxidase/dehydrogenase middle" evidence="8">
    <location>
        <begin position="123"/>
        <end position="218"/>
    </location>
</feature>
<evidence type="ECO:0000256" key="5">
    <source>
        <dbReference type="ARBA" id="ARBA00023002"/>
    </source>
</evidence>
<dbReference type="PANTHER" id="PTHR43884">
    <property type="entry name" value="ACYL-COA DEHYDROGENASE"/>
    <property type="match status" value="1"/>
</dbReference>
<dbReference type="GO" id="GO:0046359">
    <property type="term" value="P:butyrate catabolic process"/>
    <property type="evidence" value="ECO:0007669"/>
    <property type="project" value="TreeGrafter"/>
</dbReference>
<dbReference type="Pfam" id="PF00441">
    <property type="entry name" value="Acyl-CoA_dh_1"/>
    <property type="match status" value="1"/>
</dbReference>
<dbReference type="Gene3D" id="2.40.110.10">
    <property type="entry name" value="Butyryl-CoA Dehydrogenase, subunit A, domain 2"/>
    <property type="match status" value="1"/>
</dbReference>
<keyword evidence="11" id="KW-1185">Reference proteome</keyword>
<evidence type="ECO:0000256" key="2">
    <source>
        <dbReference type="ARBA" id="ARBA00009347"/>
    </source>
</evidence>
<comment type="similarity">
    <text evidence="2 6">Belongs to the acyl-CoA dehydrogenase family.</text>
</comment>
<dbReference type="FunFam" id="1.20.140.10:FF:000001">
    <property type="entry name" value="Acyl-CoA dehydrogenase"/>
    <property type="match status" value="1"/>
</dbReference>
<comment type="caution">
    <text evidence="10">The sequence shown here is derived from an EMBL/GenBank/DDBJ whole genome shotgun (WGS) entry which is preliminary data.</text>
</comment>
<evidence type="ECO:0000259" key="8">
    <source>
        <dbReference type="Pfam" id="PF02770"/>
    </source>
</evidence>
<evidence type="ECO:0000313" key="11">
    <source>
        <dbReference type="Proteomes" id="UP000287447"/>
    </source>
</evidence>
<dbReference type="AlphaFoldDB" id="A0A3S2Y2Q6"/>
<dbReference type="GO" id="GO:0003995">
    <property type="term" value="F:acyl-CoA dehydrogenase activity"/>
    <property type="evidence" value="ECO:0007669"/>
    <property type="project" value="TreeGrafter"/>
</dbReference>
<evidence type="ECO:0000256" key="4">
    <source>
        <dbReference type="ARBA" id="ARBA00022827"/>
    </source>
</evidence>
<evidence type="ECO:0000256" key="3">
    <source>
        <dbReference type="ARBA" id="ARBA00022630"/>
    </source>
</evidence>
<dbReference type="PANTHER" id="PTHR43884:SF12">
    <property type="entry name" value="ISOVALERYL-COA DEHYDROGENASE, MITOCHONDRIAL-RELATED"/>
    <property type="match status" value="1"/>
</dbReference>
<sequence length="387" mass="41960">MDFALTDEQRMLQETARRFAQAELPDIAKQVEQSGDPVPHDIVKRYAELGFLGMNLDPALGGGGMSHLDAVLVLEEVAKISIAVAFPIFEACFGPTLAVAHFAPDELKQRIIPKVCSGDLIVAVAMSEPDAGTALTDLTTKAQLHGDKVILNGRKRWCSGAGHSGAYVVYCRLSDDPGAKGIGAVLVEKDTSGFSFGKREHHMGFRGVPTCDMYFDDVEVPIQNVIVPAGGFRKLMEAFDLERCGNTTMSLAVGQSAFDHVLDYVQEREQFGKPIVDFQAVQMQIAEMKMKLDASRLLLYRAVVNAEAGLPSVADSSIAKCFANEMVREVTGKAMQLMGGYGYSTEYPAEQKMRDAWGWGIAGGSIDIQKVNIASALVGRRFSQRAG</sequence>
<evidence type="ECO:0000313" key="10">
    <source>
        <dbReference type="EMBL" id="RVU36343.1"/>
    </source>
</evidence>
<dbReference type="GO" id="GO:0050660">
    <property type="term" value="F:flavin adenine dinucleotide binding"/>
    <property type="evidence" value="ECO:0007669"/>
    <property type="project" value="InterPro"/>
</dbReference>
<dbReference type="InterPro" id="IPR013786">
    <property type="entry name" value="AcylCoA_DH/ox_N"/>
</dbReference>
<evidence type="ECO:0000259" key="7">
    <source>
        <dbReference type="Pfam" id="PF00441"/>
    </source>
</evidence>
<dbReference type="PIRSF" id="PIRSF016578">
    <property type="entry name" value="HsaA"/>
    <property type="match status" value="1"/>
</dbReference>